<dbReference type="EMBL" id="DTAK01000055">
    <property type="protein sequence ID" value="HGU59888.1"/>
    <property type="molecule type" value="Genomic_DNA"/>
</dbReference>
<comment type="caution">
    <text evidence="3">The sequence shown here is derived from an EMBL/GenBank/DDBJ whole genome shotgun (WGS) entry which is preliminary data.</text>
</comment>
<dbReference type="EMBL" id="DTPI01000007">
    <property type="protein sequence ID" value="HGE65749.1"/>
    <property type="molecule type" value="Genomic_DNA"/>
</dbReference>
<feature type="region of interest" description="Disordered" evidence="1">
    <location>
        <begin position="69"/>
        <end position="111"/>
    </location>
</feature>
<feature type="compositionally biased region" description="Basic and acidic residues" evidence="1">
    <location>
        <begin position="85"/>
        <end position="105"/>
    </location>
</feature>
<evidence type="ECO:0008006" key="5">
    <source>
        <dbReference type="Google" id="ProtNLM"/>
    </source>
</evidence>
<proteinExistence type="predicted"/>
<gene>
    <name evidence="4" type="ORF">ENL48_01865</name>
    <name evidence="3" type="ORF">ENT89_07120</name>
    <name evidence="2" type="ORF">ENX77_01255</name>
</gene>
<evidence type="ECO:0000313" key="2">
    <source>
        <dbReference type="EMBL" id="HGE65749.1"/>
    </source>
</evidence>
<name>A0A7C4S8P7_9EURY</name>
<evidence type="ECO:0000313" key="3">
    <source>
        <dbReference type="EMBL" id="HGU59888.1"/>
    </source>
</evidence>
<evidence type="ECO:0000313" key="4">
    <source>
        <dbReference type="EMBL" id="HHF47973.1"/>
    </source>
</evidence>
<dbReference type="AlphaFoldDB" id="A0A7C4S8P7"/>
<protein>
    <recommendedName>
        <fullName evidence="5">Archaeal flagella protein FlaD/E domain-containing protein</fullName>
    </recommendedName>
</protein>
<reference evidence="3" key="1">
    <citation type="journal article" date="2020" name="mSystems">
        <title>Genome- and Community-Level Interaction Insights into Carbon Utilization and Element Cycling Functions of Hydrothermarchaeota in Hydrothermal Sediment.</title>
        <authorList>
            <person name="Zhou Z."/>
            <person name="Liu Y."/>
            <person name="Xu W."/>
            <person name="Pan J."/>
            <person name="Luo Z.H."/>
            <person name="Li M."/>
        </authorList>
    </citation>
    <scope>NUCLEOTIDE SEQUENCE [LARGE SCALE GENOMIC DNA]</scope>
    <source>
        <strain evidence="4">SpSt-10</strain>
        <strain evidence="3">SpSt-62</strain>
        <strain evidence="2">SpSt-97</strain>
    </source>
</reference>
<evidence type="ECO:0000256" key="1">
    <source>
        <dbReference type="SAM" id="MobiDB-lite"/>
    </source>
</evidence>
<sequence>MEENIDEIISRAEADSPESRLNKLEKELDILKGSIKKLLLDIRETLNNLDNPFQNLQGLAESLAISPQRQPQQIQIIPPPPQDTSKVEPEKKDDVKKEFEEKKEAGGSIMSQSYPNQFKKYEEVIERSEKPERVTVEEKLITKEILKKYDILTLFEIMAWVKGMLEKYSIDSVKLMLEIFESAGYIMNETRDFISKVADLIAMNEGFEDILLELYRLHKIINPHDTTMDSKLLALMLDKKI</sequence>
<organism evidence="3">
    <name type="scientific">Geoglobus ahangari</name>
    <dbReference type="NCBI Taxonomy" id="113653"/>
    <lineage>
        <taxon>Archaea</taxon>
        <taxon>Methanobacteriati</taxon>
        <taxon>Methanobacteriota</taxon>
        <taxon>Archaeoglobi</taxon>
        <taxon>Archaeoglobales</taxon>
        <taxon>Archaeoglobaceae</taxon>
        <taxon>Geoglobus</taxon>
    </lineage>
</organism>
<dbReference type="EMBL" id="DRUC01000035">
    <property type="protein sequence ID" value="HHF47973.1"/>
    <property type="molecule type" value="Genomic_DNA"/>
</dbReference>
<accession>A0A7C4S8P7</accession>